<dbReference type="RefSeq" id="WP_008488020.1">
    <property type="nucleotide sequence ID" value="NZ_AMRG01000004.1"/>
</dbReference>
<evidence type="ECO:0000256" key="3">
    <source>
        <dbReference type="ARBA" id="ARBA00036607"/>
    </source>
</evidence>
<dbReference type="GO" id="GO:0003723">
    <property type="term" value="F:RNA binding"/>
    <property type="evidence" value="ECO:0007669"/>
    <property type="project" value="InterPro"/>
</dbReference>
<dbReference type="InterPro" id="IPR006224">
    <property type="entry name" value="PsdUridine_synth_RluA-like_CS"/>
</dbReference>
<evidence type="ECO:0000256" key="7">
    <source>
        <dbReference type="ARBA" id="ARBA00041803"/>
    </source>
</evidence>
<evidence type="ECO:0000256" key="4">
    <source>
        <dbReference type="ARBA" id="ARBA00037670"/>
    </source>
</evidence>
<sequence>MNELSIRYADNDIVVIDKPAGLLVHRSRIASDAKQFAMQLLRDQLGQYVYPVHRLDRPTSGLLMFALSSEVARQMSEAFANRQVDKTYHAVVRGYVAEQGVIDYALKEELDAYADELADPDKAAQPALTEYRRLAQIELPFAVSKKHATSRYSLVELTPKTGRKHQLRRHMSHIRHPIVGDTNHGDGRHNRFFREHFNIQRLLLNASRLSFSHPLTGQRLQVTTALPPALLEPFKTVMPATLQQQLMALNA</sequence>
<comment type="function">
    <text evidence="4">Responsible for synthesis of pseudouridine from uracil-65 in transfer RNAs.</text>
</comment>
<dbReference type="Pfam" id="PF00849">
    <property type="entry name" value="PseudoU_synth_2"/>
    <property type="match status" value="1"/>
</dbReference>
<dbReference type="InterPro" id="IPR050188">
    <property type="entry name" value="RluA_PseudoU_synthase"/>
</dbReference>
<proteinExistence type="predicted"/>
<evidence type="ECO:0000256" key="6">
    <source>
        <dbReference type="ARBA" id="ARBA00040675"/>
    </source>
</evidence>
<gene>
    <name evidence="11" type="ORF">A10D4_04565</name>
</gene>
<accession>K2L4V7</accession>
<dbReference type="GO" id="GO:0008033">
    <property type="term" value="P:tRNA processing"/>
    <property type="evidence" value="ECO:0007669"/>
    <property type="project" value="UniProtKB-KW"/>
</dbReference>
<dbReference type="CDD" id="cd02563">
    <property type="entry name" value="PseudoU_synth_TruC"/>
    <property type="match status" value="1"/>
</dbReference>
<evidence type="ECO:0000256" key="1">
    <source>
        <dbReference type="ARBA" id="ARBA00022694"/>
    </source>
</evidence>
<evidence type="ECO:0000313" key="12">
    <source>
        <dbReference type="Proteomes" id="UP000014115"/>
    </source>
</evidence>
<reference evidence="11 12" key="1">
    <citation type="journal article" date="2012" name="J. Bacteriol.">
        <title>Genome Sequence of Idiomarina xiamenensis Type Strain 10-D-4.</title>
        <authorList>
            <person name="Lai Q."/>
            <person name="Wang L."/>
            <person name="Wang W."/>
            <person name="Shao Z."/>
        </authorList>
    </citation>
    <scope>NUCLEOTIDE SEQUENCE [LARGE SCALE GENOMIC DNA]</scope>
    <source>
        <strain evidence="11 12">10-D-4</strain>
    </source>
</reference>
<evidence type="ECO:0000256" key="9">
    <source>
        <dbReference type="ARBA" id="ARBA00043049"/>
    </source>
</evidence>
<dbReference type="Proteomes" id="UP000014115">
    <property type="component" value="Unassembled WGS sequence"/>
</dbReference>
<dbReference type="NCBIfam" id="NF008321">
    <property type="entry name" value="PRK11112.1"/>
    <property type="match status" value="1"/>
</dbReference>
<evidence type="ECO:0000256" key="2">
    <source>
        <dbReference type="ARBA" id="ARBA00023235"/>
    </source>
</evidence>
<dbReference type="eggNOG" id="COG0564">
    <property type="taxonomic scope" value="Bacteria"/>
</dbReference>
<evidence type="ECO:0000256" key="8">
    <source>
        <dbReference type="ARBA" id="ARBA00041975"/>
    </source>
</evidence>
<dbReference type="SUPFAM" id="SSF55120">
    <property type="entry name" value="Pseudouridine synthase"/>
    <property type="match status" value="1"/>
</dbReference>
<dbReference type="InterPro" id="IPR006145">
    <property type="entry name" value="PsdUridine_synth_RsuA/RluA"/>
</dbReference>
<protein>
    <recommendedName>
        <fullName evidence="6">tRNA pseudouridine synthase C</fullName>
        <ecNumber evidence="5">5.4.99.26</ecNumber>
    </recommendedName>
    <alternativeName>
        <fullName evidence="8">tRNA pseudouridine(65) synthase</fullName>
    </alternativeName>
    <alternativeName>
        <fullName evidence="9">tRNA pseudouridylate synthase C</fullName>
    </alternativeName>
    <alternativeName>
        <fullName evidence="7">tRNA-uridine isomerase C</fullName>
    </alternativeName>
</protein>
<keyword evidence="1" id="KW-0819">tRNA processing</keyword>
<dbReference type="PROSITE" id="PS01129">
    <property type="entry name" value="PSI_RLU"/>
    <property type="match status" value="1"/>
</dbReference>
<dbReference type="GO" id="GO:0000455">
    <property type="term" value="P:enzyme-directed rRNA pseudouridine synthesis"/>
    <property type="evidence" value="ECO:0007669"/>
    <property type="project" value="TreeGrafter"/>
</dbReference>
<comment type="caution">
    <text evidence="11">The sequence shown here is derived from an EMBL/GenBank/DDBJ whole genome shotgun (WGS) entry which is preliminary data.</text>
</comment>
<evidence type="ECO:0000259" key="10">
    <source>
        <dbReference type="Pfam" id="PF00849"/>
    </source>
</evidence>
<dbReference type="STRING" id="740709.A10D4_04565"/>
<dbReference type="PANTHER" id="PTHR21600">
    <property type="entry name" value="MITOCHONDRIAL RNA PSEUDOURIDINE SYNTHASE"/>
    <property type="match status" value="1"/>
</dbReference>
<comment type="catalytic activity">
    <reaction evidence="3">
        <text>uridine(65) in tRNA = pseudouridine(65) in tRNA</text>
        <dbReference type="Rhea" id="RHEA:42536"/>
        <dbReference type="Rhea" id="RHEA-COMP:10103"/>
        <dbReference type="Rhea" id="RHEA-COMP:10104"/>
        <dbReference type="ChEBI" id="CHEBI:65314"/>
        <dbReference type="ChEBI" id="CHEBI:65315"/>
        <dbReference type="EC" id="5.4.99.26"/>
    </reaction>
</comment>
<dbReference type="GO" id="GO:0160149">
    <property type="term" value="F:tRNA pseudouridine(65) synthase activity"/>
    <property type="evidence" value="ECO:0007669"/>
    <property type="project" value="UniProtKB-EC"/>
</dbReference>
<name>K2L4V7_9GAMM</name>
<dbReference type="Gene3D" id="3.30.2350.10">
    <property type="entry name" value="Pseudouridine synthase"/>
    <property type="match status" value="1"/>
</dbReference>
<dbReference type="EC" id="5.4.99.26" evidence="5"/>
<dbReference type="AlphaFoldDB" id="K2L4V7"/>
<dbReference type="OrthoDB" id="9785808at2"/>
<dbReference type="PATRIC" id="fig|740709.3.peg.923"/>
<dbReference type="InterPro" id="IPR020103">
    <property type="entry name" value="PsdUridine_synth_cat_dom_sf"/>
</dbReference>
<dbReference type="EMBL" id="AMRG01000004">
    <property type="protein sequence ID" value="EKE84855.1"/>
    <property type="molecule type" value="Genomic_DNA"/>
</dbReference>
<evidence type="ECO:0000256" key="5">
    <source>
        <dbReference type="ARBA" id="ARBA00038943"/>
    </source>
</evidence>
<feature type="domain" description="Pseudouridine synthase RsuA/RluA-like" evidence="10">
    <location>
        <begin position="12"/>
        <end position="173"/>
    </location>
</feature>
<keyword evidence="2" id="KW-0413">Isomerase</keyword>
<evidence type="ECO:0000313" key="11">
    <source>
        <dbReference type="EMBL" id="EKE84855.1"/>
    </source>
</evidence>
<dbReference type="PANTHER" id="PTHR21600:SF56">
    <property type="entry name" value="TRNA PSEUDOURIDINE SYNTHASE C"/>
    <property type="match status" value="1"/>
</dbReference>
<keyword evidence="12" id="KW-1185">Reference proteome</keyword>
<organism evidence="11 12">
    <name type="scientific">Idiomarina xiamenensis 10-D-4</name>
    <dbReference type="NCBI Taxonomy" id="740709"/>
    <lineage>
        <taxon>Bacteria</taxon>
        <taxon>Pseudomonadati</taxon>
        <taxon>Pseudomonadota</taxon>
        <taxon>Gammaproteobacteria</taxon>
        <taxon>Alteromonadales</taxon>
        <taxon>Idiomarinaceae</taxon>
        <taxon>Idiomarina</taxon>
    </lineage>
</organism>